<dbReference type="EMBL" id="ABLOJW010000020">
    <property type="protein sequence ID" value="EKT4093802.1"/>
    <property type="molecule type" value="Genomic_DNA"/>
</dbReference>
<comment type="caution">
    <text evidence="3">The sequence shown here is derived from an EMBL/GenBank/DDBJ whole genome shotgun (WGS) entry which is preliminary data.</text>
</comment>
<evidence type="ECO:0000259" key="2">
    <source>
        <dbReference type="Pfam" id="PF03781"/>
    </source>
</evidence>
<name>A0AAI9C3Z1_STEMA</name>
<gene>
    <name evidence="3" type="ORF">QEG23_003343</name>
</gene>
<dbReference type="InterPro" id="IPR042095">
    <property type="entry name" value="SUMF_sf"/>
</dbReference>
<evidence type="ECO:0000313" key="4">
    <source>
        <dbReference type="Proteomes" id="UP001218208"/>
    </source>
</evidence>
<dbReference type="Proteomes" id="UP001218208">
    <property type="component" value="Unassembled WGS sequence"/>
</dbReference>
<dbReference type="InterPro" id="IPR016187">
    <property type="entry name" value="CTDL_fold"/>
</dbReference>
<dbReference type="RefSeq" id="WP_153855592.1">
    <property type="nucleotide sequence ID" value="NZ_CP029773.1"/>
</dbReference>
<dbReference type="InterPro" id="IPR005532">
    <property type="entry name" value="SUMF_dom"/>
</dbReference>
<feature type="domain" description="Sulfatase-modifying factor enzyme-like" evidence="2">
    <location>
        <begin position="2"/>
        <end position="44"/>
    </location>
</feature>
<dbReference type="SUPFAM" id="SSF56436">
    <property type="entry name" value="C-type lectin-like"/>
    <property type="match status" value="1"/>
</dbReference>
<sequence length="80" mass="9400">MKWQDAMDFCEWAGRGPGRKRTLPTEAQWELATWSGRKMVVYPADRGVANASRREPPPHRRKKTPPHFVQKRSPSWNWPT</sequence>
<dbReference type="Pfam" id="PF03781">
    <property type="entry name" value="FGE-sulfatase"/>
    <property type="match status" value="1"/>
</dbReference>
<dbReference type="Gene3D" id="3.90.1580.10">
    <property type="entry name" value="paralog of FGE (formylglycine-generating enzyme)"/>
    <property type="match status" value="1"/>
</dbReference>
<proteinExistence type="predicted"/>
<accession>A0AAI9C3Z1</accession>
<evidence type="ECO:0000256" key="1">
    <source>
        <dbReference type="SAM" id="MobiDB-lite"/>
    </source>
</evidence>
<protein>
    <submittedName>
        <fullName evidence="3">SUMF1/EgtB/PvdO family nonheme iron enzyme</fullName>
    </submittedName>
</protein>
<dbReference type="AlphaFoldDB" id="A0AAI9C3Z1"/>
<reference evidence="3" key="1">
    <citation type="submission" date="2022-07" db="EMBL/GenBank/DDBJ databases">
        <authorList>
            <consortium name="DAFM: The Division of Animal and Food Microbiology"/>
        </authorList>
    </citation>
    <scope>NUCLEOTIDE SEQUENCE</scope>
    <source>
        <strain evidence="3">19MO01SH01-2</strain>
    </source>
</reference>
<feature type="region of interest" description="Disordered" evidence="1">
    <location>
        <begin position="45"/>
        <end position="80"/>
    </location>
</feature>
<evidence type="ECO:0000313" key="3">
    <source>
        <dbReference type="EMBL" id="EKT4093802.1"/>
    </source>
</evidence>
<organism evidence="3 4">
    <name type="scientific">Stenotrophomonas maltophilia</name>
    <name type="common">Pseudomonas maltophilia</name>
    <name type="synonym">Xanthomonas maltophilia</name>
    <dbReference type="NCBI Taxonomy" id="40324"/>
    <lineage>
        <taxon>Bacteria</taxon>
        <taxon>Pseudomonadati</taxon>
        <taxon>Pseudomonadota</taxon>
        <taxon>Gammaproteobacteria</taxon>
        <taxon>Lysobacterales</taxon>
        <taxon>Lysobacteraceae</taxon>
        <taxon>Stenotrophomonas</taxon>
        <taxon>Stenotrophomonas maltophilia group</taxon>
    </lineage>
</organism>